<dbReference type="CDD" id="cd00438">
    <property type="entry name" value="cupin_RmlC"/>
    <property type="match status" value="1"/>
</dbReference>
<dbReference type="PATRIC" id="fig|504832.7.peg.3564"/>
<evidence type="ECO:0000256" key="3">
    <source>
        <dbReference type="ARBA" id="ARBA00012098"/>
    </source>
</evidence>
<protein>
    <recommendedName>
        <fullName evidence="4 7">dTDP-4-dehydrorhamnose 3,5-epimerase</fullName>
        <ecNumber evidence="3 7">5.1.3.13</ecNumber>
    </recommendedName>
    <alternativeName>
        <fullName evidence="7">Thymidine diphospho-4-keto-rhamnose 3,5-epimerase</fullName>
    </alternativeName>
</protein>
<evidence type="ECO:0000313" key="9">
    <source>
        <dbReference type="Proteomes" id="UP000007730"/>
    </source>
</evidence>
<dbReference type="GO" id="GO:0000271">
    <property type="term" value="P:polysaccharide biosynthetic process"/>
    <property type="evidence" value="ECO:0007669"/>
    <property type="project" value="TreeGrafter"/>
</dbReference>
<feature type="active site" description="Proton acceptor" evidence="5">
    <location>
        <position position="62"/>
    </location>
</feature>
<evidence type="ECO:0000256" key="5">
    <source>
        <dbReference type="PIRSR" id="PIRSR600888-1"/>
    </source>
</evidence>
<dbReference type="Proteomes" id="UP000007730">
    <property type="component" value="Chromosome"/>
</dbReference>
<dbReference type="InterPro" id="IPR000888">
    <property type="entry name" value="RmlC-like"/>
</dbReference>
<dbReference type="GO" id="GO:0005829">
    <property type="term" value="C:cytosol"/>
    <property type="evidence" value="ECO:0007669"/>
    <property type="project" value="TreeGrafter"/>
</dbReference>
<dbReference type="EMBL" id="CP002826">
    <property type="protein sequence ID" value="AEI08066.1"/>
    <property type="molecule type" value="Genomic_DNA"/>
</dbReference>
<comment type="catalytic activity">
    <reaction evidence="1 7">
        <text>dTDP-4-dehydro-6-deoxy-alpha-D-glucose = dTDP-4-dehydro-beta-L-rhamnose</text>
        <dbReference type="Rhea" id="RHEA:16969"/>
        <dbReference type="ChEBI" id="CHEBI:57649"/>
        <dbReference type="ChEBI" id="CHEBI:62830"/>
        <dbReference type="EC" id="5.1.3.13"/>
    </reaction>
</comment>
<comment type="subunit">
    <text evidence="7">Homodimer.</text>
</comment>
<organism evidence="8 9">
    <name type="scientific">Afipia carboxidovorans (strain ATCC 49405 / DSM 1227 / KCTC 32145 / OM5)</name>
    <name type="common">Oligotropha carboxidovorans</name>
    <dbReference type="NCBI Taxonomy" id="504832"/>
    <lineage>
        <taxon>Bacteria</taxon>
        <taxon>Pseudomonadati</taxon>
        <taxon>Pseudomonadota</taxon>
        <taxon>Alphaproteobacteria</taxon>
        <taxon>Hyphomicrobiales</taxon>
        <taxon>Nitrobacteraceae</taxon>
        <taxon>Afipia</taxon>
    </lineage>
</organism>
<name>B6JCW5_AFIC5</name>
<comment type="similarity">
    <text evidence="7">Belongs to the dTDP-4-dehydrorhamnose 3,5-epimerase family.</text>
</comment>
<sequence length="181" mass="20168">MTAAAATLDGVVVIEPQVFTDARGYFFESFNAERFRERVARDVTFVQDNQSLSRKGVVRGLHYQIAPKAQGKLVRALAGEIFDVAVDIRKGSKQFGQWFGTILSAENKKQLWVPEGYAHGFQVLSETAEVLYKTTDFWSAAHERAIRWDDPTLAIDWPLKEGCIVSGKDGEAPLLADATLF</sequence>
<dbReference type="Pfam" id="PF00908">
    <property type="entry name" value="dTDP_sugar_isom"/>
    <property type="match status" value="1"/>
</dbReference>
<dbReference type="PANTHER" id="PTHR21047">
    <property type="entry name" value="DTDP-6-DEOXY-D-GLUCOSE-3,5 EPIMERASE"/>
    <property type="match status" value="1"/>
</dbReference>
<accession>B6JCW5</accession>
<evidence type="ECO:0000256" key="4">
    <source>
        <dbReference type="ARBA" id="ARBA00019595"/>
    </source>
</evidence>
<dbReference type="EC" id="5.1.3.13" evidence="3 7"/>
<comment type="function">
    <text evidence="2 7">Catalyzes the epimerization of the C3' and C5'positions of dTDP-6-deoxy-D-xylo-4-hexulose, forming dTDP-6-deoxy-L-lyxo-4-hexulose.</text>
</comment>
<evidence type="ECO:0000256" key="1">
    <source>
        <dbReference type="ARBA" id="ARBA00001298"/>
    </source>
</evidence>
<dbReference type="OrthoDB" id="9800680at2"/>
<dbReference type="SUPFAM" id="SSF51182">
    <property type="entry name" value="RmlC-like cupins"/>
    <property type="match status" value="1"/>
</dbReference>
<dbReference type="STRING" id="504832.OCA5_c33930"/>
<dbReference type="InterPro" id="IPR011051">
    <property type="entry name" value="RmlC_Cupin_sf"/>
</dbReference>
<proteinExistence type="inferred from homology"/>
<evidence type="ECO:0000256" key="6">
    <source>
        <dbReference type="PIRSR" id="PIRSR600888-3"/>
    </source>
</evidence>
<dbReference type="GO" id="GO:0019305">
    <property type="term" value="P:dTDP-rhamnose biosynthetic process"/>
    <property type="evidence" value="ECO:0007669"/>
    <property type="project" value="UniProtKB-UniRule"/>
</dbReference>
<feature type="active site" description="Proton donor" evidence="5">
    <location>
        <position position="132"/>
    </location>
</feature>
<gene>
    <name evidence="8" type="primary">rfbC2</name>
    <name evidence="8" type="ordered locus">OCA5_c33930</name>
</gene>
<comment type="pathway">
    <text evidence="7">Carbohydrate biosynthesis; dTDP-L-rhamnose biosynthesis.</text>
</comment>
<dbReference type="PANTHER" id="PTHR21047:SF2">
    <property type="entry name" value="THYMIDINE DIPHOSPHO-4-KETO-RHAMNOSE 3,5-EPIMERASE"/>
    <property type="match status" value="1"/>
</dbReference>
<dbReference type="KEGG" id="oca:OCAR_4550"/>
<feature type="site" description="Participates in a stacking interaction with the thymidine ring of dTDP-4-oxo-6-deoxyglucose" evidence="6">
    <location>
        <position position="138"/>
    </location>
</feature>
<dbReference type="HOGENOM" id="CLU_090940_1_1_5"/>
<dbReference type="NCBIfam" id="TIGR01221">
    <property type="entry name" value="rmlC"/>
    <property type="match status" value="1"/>
</dbReference>
<dbReference type="KEGG" id="ocg:OCA5_c33930"/>
<keyword evidence="7 8" id="KW-0413">Isomerase</keyword>
<dbReference type="UniPathway" id="UPA00124"/>
<dbReference type="Gene3D" id="2.60.120.10">
    <property type="entry name" value="Jelly Rolls"/>
    <property type="match status" value="1"/>
</dbReference>
<dbReference type="RefSeq" id="WP_012561726.1">
    <property type="nucleotide sequence ID" value="NC_011386.1"/>
</dbReference>
<keyword evidence="9" id="KW-1185">Reference proteome</keyword>
<evidence type="ECO:0000256" key="7">
    <source>
        <dbReference type="RuleBase" id="RU364069"/>
    </source>
</evidence>
<dbReference type="AlphaFoldDB" id="B6JCW5"/>
<reference evidence="8 9" key="1">
    <citation type="journal article" date="2011" name="J. Bacteriol.">
        <title>Complete genome sequences of the chemolithoautotrophic Oligotropha carboxidovorans strains OM4 and OM5.</title>
        <authorList>
            <person name="Volland S."/>
            <person name="Rachinger M."/>
            <person name="Strittmatter A."/>
            <person name="Daniel R."/>
            <person name="Gottschalk G."/>
            <person name="Meyer O."/>
        </authorList>
    </citation>
    <scope>NUCLEOTIDE SEQUENCE [LARGE SCALE GENOMIC DNA]</scope>
    <source>
        <strain evidence="9">ATCC 49405 / DSM 1227 / KCTC 32145 / OM5</strain>
    </source>
</reference>
<dbReference type="GO" id="GO:0008830">
    <property type="term" value="F:dTDP-4-dehydrorhamnose 3,5-epimerase activity"/>
    <property type="evidence" value="ECO:0007669"/>
    <property type="project" value="UniProtKB-UniRule"/>
</dbReference>
<evidence type="ECO:0000256" key="2">
    <source>
        <dbReference type="ARBA" id="ARBA00001997"/>
    </source>
</evidence>
<dbReference type="eggNOG" id="COG1898">
    <property type="taxonomic scope" value="Bacteria"/>
</dbReference>
<evidence type="ECO:0000313" key="8">
    <source>
        <dbReference type="EMBL" id="AEI08066.1"/>
    </source>
</evidence>
<dbReference type="InterPro" id="IPR014710">
    <property type="entry name" value="RmlC-like_jellyroll"/>
</dbReference>